<keyword evidence="2" id="KW-1185">Reference proteome</keyword>
<proteinExistence type="predicted"/>
<evidence type="ECO:0000313" key="1">
    <source>
        <dbReference type="EMBL" id="KAH0757077.1"/>
    </source>
</evidence>
<protein>
    <submittedName>
        <fullName evidence="1">Uncharacterized protein</fullName>
    </submittedName>
</protein>
<comment type="caution">
    <text evidence="1">The sequence shown here is derived from an EMBL/GenBank/DDBJ whole genome shotgun (WGS) entry which is preliminary data.</text>
</comment>
<name>A0ABQ7UZ18_SOLTU</name>
<gene>
    <name evidence="1" type="ORF">KY290_020570</name>
</gene>
<accession>A0ABQ7UZ18</accession>
<sequence length="77" mass="9042">MIYTFTSKLFESLWEQNSVSKTTTLYLPRTAKQMTCYKWLAFHRTSGSSTEEKTRFLFVNNREISENQQHKDPKSGG</sequence>
<dbReference type="Proteomes" id="UP000826656">
    <property type="component" value="Unassembled WGS sequence"/>
</dbReference>
<organism evidence="1 2">
    <name type="scientific">Solanum tuberosum</name>
    <name type="common">Potato</name>
    <dbReference type="NCBI Taxonomy" id="4113"/>
    <lineage>
        <taxon>Eukaryota</taxon>
        <taxon>Viridiplantae</taxon>
        <taxon>Streptophyta</taxon>
        <taxon>Embryophyta</taxon>
        <taxon>Tracheophyta</taxon>
        <taxon>Spermatophyta</taxon>
        <taxon>Magnoliopsida</taxon>
        <taxon>eudicotyledons</taxon>
        <taxon>Gunneridae</taxon>
        <taxon>Pentapetalae</taxon>
        <taxon>asterids</taxon>
        <taxon>lamiids</taxon>
        <taxon>Solanales</taxon>
        <taxon>Solanaceae</taxon>
        <taxon>Solanoideae</taxon>
        <taxon>Solaneae</taxon>
        <taxon>Solanum</taxon>
    </lineage>
</organism>
<dbReference type="EMBL" id="JAIVGD010000015">
    <property type="protein sequence ID" value="KAH0757077.1"/>
    <property type="molecule type" value="Genomic_DNA"/>
</dbReference>
<reference evidence="1 2" key="1">
    <citation type="journal article" date="2021" name="bioRxiv">
        <title>Chromosome-scale and haplotype-resolved genome assembly of a tetraploid potato cultivar.</title>
        <authorList>
            <person name="Sun H."/>
            <person name="Jiao W.-B."/>
            <person name="Krause K."/>
            <person name="Campoy J.A."/>
            <person name="Goel M."/>
            <person name="Folz-Donahue K."/>
            <person name="Kukat C."/>
            <person name="Huettel B."/>
            <person name="Schneeberger K."/>
        </authorList>
    </citation>
    <scope>NUCLEOTIDE SEQUENCE [LARGE SCALE GENOMIC DNA]</scope>
    <source>
        <strain evidence="1">SolTubOtavaFocal</strain>
        <tissue evidence="1">Leaves</tissue>
    </source>
</reference>
<evidence type="ECO:0000313" key="2">
    <source>
        <dbReference type="Proteomes" id="UP000826656"/>
    </source>
</evidence>